<reference evidence="2" key="2">
    <citation type="submission" date="2022-06" db="UniProtKB">
        <authorList>
            <consortium name="EnsemblMetazoa"/>
        </authorList>
    </citation>
    <scope>IDENTIFICATION</scope>
    <source>
        <strain evidence="2">DF5081</strain>
    </source>
</reference>
<reference evidence="3" key="1">
    <citation type="submission" date="2010-08" db="EMBL/GenBank/DDBJ databases">
        <authorList>
            <consortium name="Caenorhabditis japonica Sequencing Consortium"/>
            <person name="Wilson R.K."/>
        </authorList>
    </citation>
    <scope>NUCLEOTIDE SEQUENCE [LARGE SCALE GENOMIC DNA]</scope>
    <source>
        <strain evidence="3">DF5081</strain>
    </source>
</reference>
<proteinExistence type="predicted"/>
<dbReference type="PANTHER" id="PTHR21503">
    <property type="entry name" value="F-BOX-CONTAINING HYPOTHETICAL PROTEIN C.ELEGANS"/>
    <property type="match status" value="1"/>
</dbReference>
<evidence type="ECO:0000259" key="1">
    <source>
        <dbReference type="Pfam" id="PF07735"/>
    </source>
</evidence>
<dbReference type="InterPro" id="IPR012885">
    <property type="entry name" value="F-box_Sdz-33"/>
</dbReference>
<organism evidence="2 3">
    <name type="scientific">Caenorhabditis japonica</name>
    <dbReference type="NCBI Taxonomy" id="281687"/>
    <lineage>
        <taxon>Eukaryota</taxon>
        <taxon>Metazoa</taxon>
        <taxon>Ecdysozoa</taxon>
        <taxon>Nematoda</taxon>
        <taxon>Chromadorea</taxon>
        <taxon>Rhabditida</taxon>
        <taxon>Rhabditina</taxon>
        <taxon>Rhabditomorpha</taxon>
        <taxon>Rhabditoidea</taxon>
        <taxon>Rhabditidae</taxon>
        <taxon>Peloderinae</taxon>
        <taxon>Caenorhabditis</taxon>
    </lineage>
</organism>
<evidence type="ECO:0000313" key="3">
    <source>
        <dbReference type="Proteomes" id="UP000005237"/>
    </source>
</evidence>
<protein>
    <submittedName>
        <fullName evidence="2">FBA_2 domain-containing protein</fullName>
    </submittedName>
</protein>
<sequence length="341" mass="40335">MVRRYTKGLNTNLDRMKIRFGEPSDSDGYGMSITFIININNMALTTITCVWRKRVKFGYNSPLQRVQINGVGRKISTERGSSTPTFIEIAIFDPIKELTPVMIREHFFDIFGSLSSIDCTVNTYELDYVQRRTIELLNLRIGKLTFECRELSLRYVWPYFQNLHVEAVRFEGHTRIKSGLRGNDNFLNIEYLYFECMRFSVEKLMRFNCKVLIVNFCHLNTKDIVEYIRHWMNNNNSRLEEVVIRVFGTLDRNAILSSFETKEWDPNERDGTYVLKNNLQQDWYESDLGSNLQRSEIPWKSGDRDILRADDTLATIRVERNHFHFLVWHNKFPQYNGLVTE</sequence>
<dbReference type="AlphaFoldDB" id="A0A8R1IX26"/>
<keyword evidence="3" id="KW-1185">Reference proteome</keyword>
<dbReference type="PANTHER" id="PTHR21503:SF8">
    <property type="entry name" value="F-BOX ASSOCIATED DOMAIN-CONTAINING PROTEIN-RELATED"/>
    <property type="match status" value="1"/>
</dbReference>
<dbReference type="Proteomes" id="UP000005237">
    <property type="component" value="Unassembled WGS sequence"/>
</dbReference>
<evidence type="ECO:0000313" key="2">
    <source>
        <dbReference type="EnsemblMetazoa" id="CJA38816.1"/>
    </source>
</evidence>
<dbReference type="Pfam" id="PF07735">
    <property type="entry name" value="FBA_2"/>
    <property type="match status" value="1"/>
</dbReference>
<name>A0A8R1IX26_CAEJA</name>
<feature type="domain" description="Sdz-33 F-box" evidence="1">
    <location>
        <begin position="188"/>
        <end position="242"/>
    </location>
</feature>
<dbReference type="EnsemblMetazoa" id="CJA38816.1">
    <property type="protein sequence ID" value="CJA38816.1"/>
    <property type="gene ID" value="WBGene00214663"/>
</dbReference>
<accession>A0A8R1IX26</accession>